<dbReference type="HOGENOM" id="CLU_047835_1_1_12"/>
<keyword evidence="5" id="KW-1003">Cell membrane</keyword>
<evidence type="ECO:0000256" key="1">
    <source>
        <dbReference type="ARBA" id="ARBA00004117"/>
    </source>
</evidence>
<evidence type="ECO:0000259" key="12">
    <source>
        <dbReference type="Pfam" id="PF01706"/>
    </source>
</evidence>
<evidence type="ECO:0000256" key="11">
    <source>
        <dbReference type="SAM" id="MobiDB-lite"/>
    </source>
</evidence>
<dbReference type="AlphaFoldDB" id="F4LJK6"/>
<feature type="region of interest" description="Disordered" evidence="11">
    <location>
        <begin position="1"/>
        <end position="22"/>
    </location>
</feature>
<dbReference type="InterPro" id="IPR000090">
    <property type="entry name" value="Flg_Motor_Flig"/>
</dbReference>
<dbReference type="STRING" id="906968.Trebr_0965"/>
<dbReference type="RefSeq" id="WP_013758120.1">
    <property type="nucleotide sequence ID" value="NC_015500.1"/>
</dbReference>
<comment type="subcellular location">
    <subcellularLocation>
        <location evidence="1">Bacterial flagellum basal body</location>
    </subcellularLocation>
    <subcellularLocation>
        <location evidence="2">Cell membrane</location>
        <topology evidence="2">Peripheral membrane protein</topology>
        <orientation evidence="2">Cytoplasmic side</orientation>
    </subcellularLocation>
</comment>
<evidence type="ECO:0000256" key="4">
    <source>
        <dbReference type="ARBA" id="ARBA00021870"/>
    </source>
</evidence>
<evidence type="ECO:0000256" key="10">
    <source>
        <dbReference type="ARBA" id="ARBA00025598"/>
    </source>
</evidence>
<dbReference type="PRINTS" id="PR00954">
    <property type="entry name" value="FLGMOTORFLIG"/>
</dbReference>
<comment type="similarity">
    <text evidence="3">Belongs to the FliG family.</text>
</comment>
<feature type="domain" description="Flagellar motor switch protein FliG N-terminal" evidence="14">
    <location>
        <begin position="25"/>
        <end position="128"/>
    </location>
</feature>
<comment type="function">
    <text evidence="10">FliG is one of three proteins (FliG, FliN, FliM) that forms the rotor-mounted switch complex (C ring), located at the base of the basal body. This complex interacts with the CheY and CheZ chemotaxis proteins, in addition to contacting components of the motor that determine the direction of flagellar rotation.</text>
</comment>
<dbReference type="PANTHER" id="PTHR30534:SF0">
    <property type="entry name" value="FLAGELLAR MOTOR SWITCH PROTEIN FLIG"/>
    <property type="match status" value="1"/>
</dbReference>
<keyword evidence="15" id="KW-0969">Cilium</keyword>
<name>F4LJK6_TREBD</name>
<keyword evidence="6" id="KW-0145">Chemotaxis</keyword>
<dbReference type="GO" id="GO:0006935">
    <property type="term" value="P:chemotaxis"/>
    <property type="evidence" value="ECO:0007669"/>
    <property type="project" value="UniProtKB-KW"/>
</dbReference>
<dbReference type="GO" id="GO:0009425">
    <property type="term" value="C:bacterial-type flagellum basal body"/>
    <property type="evidence" value="ECO:0007669"/>
    <property type="project" value="UniProtKB-SubCell"/>
</dbReference>
<dbReference type="SUPFAM" id="SSF48029">
    <property type="entry name" value="FliG"/>
    <property type="match status" value="2"/>
</dbReference>
<dbReference type="Proteomes" id="UP000006546">
    <property type="component" value="Chromosome"/>
</dbReference>
<evidence type="ECO:0000313" key="15">
    <source>
        <dbReference type="EMBL" id="AEE16401.1"/>
    </source>
</evidence>
<dbReference type="GO" id="GO:0005886">
    <property type="term" value="C:plasma membrane"/>
    <property type="evidence" value="ECO:0007669"/>
    <property type="project" value="UniProtKB-SubCell"/>
</dbReference>
<keyword evidence="8" id="KW-0472">Membrane</keyword>
<evidence type="ECO:0000313" key="16">
    <source>
        <dbReference type="Proteomes" id="UP000006546"/>
    </source>
</evidence>
<dbReference type="KEGG" id="tbe:Trebr_0965"/>
<dbReference type="GO" id="GO:0071973">
    <property type="term" value="P:bacterial-type flagellum-dependent cell motility"/>
    <property type="evidence" value="ECO:0007669"/>
    <property type="project" value="InterPro"/>
</dbReference>
<evidence type="ECO:0000256" key="5">
    <source>
        <dbReference type="ARBA" id="ARBA00022475"/>
    </source>
</evidence>
<evidence type="ECO:0000259" key="13">
    <source>
        <dbReference type="Pfam" id="PF14841"/>
    </source>
</evidence>
<accession>F4LJK6</accession>
<dbReference type="OrthoDB" id="9780302at2"/>
<proteinExistence type="inferred from homology"/>
<dbReference type="InterPro" id="IPR028263">
    <property type="entry name" value="FliG_N"/>
</dbReference>
<keyword evidence="15" id="KW-0966">Cell projection</keyword>
<gene>
    <name evidence="15" type="ordered locus">Trebr_0965</name>
</gene>
<keyword evidence="7" id="KW-0283">Flagellar rotation</keyword>
<dbReference type="FunFam" id="1.10.220.30:FF:000001">
    <property type="entry name" value="Flagellar motor switch protein FliG"/>
    <property type="match status" value="1"/>
</dbReference>
<evidence type="ECO:0000256" key="3">
    <source>
        <dbReference type="ARBA" id="ARBA00010299"/>
    </source>
</evidence>
<feature type="domain" description="Flagellar motor switch protein FliG C-terminal" evidence="12">
    <location>
        <begin position="238"/>
        <end position="345"/>
    </location>
</feature>
<dbReference type="eggNOG" id="COG1536">
    <property type="taxonomic scope" value="Bacteria"/>
</dbReference>
<dbReference type="InterPro" id="IPR011002">
    <property type="entry name" value="FliG_a-hlx"/>
</dbReference>
<dbReference type="Pfam" id="PF14842">
    <property type="entry name" value="FliG_N"/>
    <property type="match status" value="1"/>
</dbReference>
<dbReference type="FunFam" id="1.10.220.30:FF:000005">
    <property type="entry name" value="Flagellar motor switch protein FliG"/>
    <property type="match status" value="1"/>
</dbReference>
<protein>
    <recommendedName>
        <fullName evidence="4">Flagellar motor switch protein FliG</fullName>
    </recommendedName>
</protein>
<organism evidence="15 16">
    <name type="scientific">Treponema brennaborense (strain DSM 12168 / CIP 105900 / DD5/3)</name>
    <dbReference type="NCBI Taxonomy" id="906968"/>
    <lineage>
        <taxon>Bacteria</taxon>
        <taxon>Pseudomonadati</taxon>
        <taxon>Spirochaetota</taxon>
        <taxon>Spirochaetia</taxon>
        <taxon>Spirochaetales</taxon>
        <taxon>Treponemataceae</taxon>
        <taxon>Treponema</taxon>
    </lineage>
</organism>
<dbReference type="NCBIfam" id="TIGR00207">
    <property type="entry name" value="fliG"/>
    <property type="match status" value="1"/>
</dbReference>
<evidence type="ECO:0000259" key="14">
    <source>
        <dbReference type="Pfam" id="PF14842"/>
    </source>
</evidence>
<dbReference type="InterPro" id="IPR023087">
    <property type="entry name" value="Flg_Motor_Flig_C"/>
</dbReference>
<keyword evidence="15" id="KW-0282">Flagellum</keyword>
<sequence>MADQTNAAKPKPMPVSGKKSKDYKNLTGRQKAAIFLVSLGSEVSSDIFKHLREDEVETLVFEIARLETVEADVKDSVLEEFQDLMSAQNFITTGGIDYARELLEKSLGSQKAIDIINRLTSSLQVRPFDFIRRTDPAHLLNFIQQEYPQTIALILAYLEPNKASVILQNLPDDIQSEVARRIATMDRTSPDVLREVERVLEKKLSTLSSEDYTAAGGVESIVEILNLVDRSSEKSIIESLEEEDPDLAEEIKKRMFVFEDIVMLDDRAIQKVMREVDTQELAKALKSVDTEVQDKIFRNMSKRAASMLKEDMEFMGPVRLKDVEEAQQKIVSTIRRLEDSGEIVIARSGEDELVV</sequence>
<keyword evidence="16" id="KW-1185">Reference proteome</keyword>
<dbReference type="InterPro" id="IPR032779">
    <property type="entry name" value="FliG_M"/>
</dbReference>
<dbReference type="Pfam" id="PF14841">
    <property type="entry name" value="FliG_M"/>
    <property type="match status" value="1"/>
</dbReference>
<dbReference type="PIRSF" id="PIRSF003161">
    <property type="entry name" value="FliG"/>
    <property type="match status" value="1"/>
</dbReference>
<feature type="domain" description="Flagellar motor switch protein FliG middle" evidence="13">
    <location>
        <begin position="136"/>
        <end position="210"/>
    </location>
</feature>
<evidence type="ECO:0000256" key="2">
    <source>
        <dbReference type="ARBA" id="ARBA00004413"/>
    </source>
</evidence>
<evidence type="ECO:0000256" key="7">
    <source>
        <dbReference type="ARBA" id="ARBA00022779"/>
    </source>
</evidence>
<keyword evidence="9" id="KW-0975">Bacterial flagellum</keyword>
<dbReference type="PANTHER" id="PTHR30534">
    <property type="entry name" value="FLAGELLAR MOTOR SWITCH PROTEIN FLIG"/>
    <property type="match status" value="1"/>
</dbReference>
<dbReference type="EMBL" id="CP002696">
    <property type="protein sequence ID" value="AEE16401.1"/>
    <property type="molecule type" value="Genomic_DNA"/>
</dbReference>
<evidence type="ECO:0000256" key="8">
    <source>
        <dbReference type="ARBA" id="ARBA00023136"/>
    </source>
</evidence>
<evidence type="ECO:0000256" key="9">
    <source>
        <dbReference type="ARBA" id="ARBA00023143"/>
    </source>
</evidence>
<reference evidence="16" key="1">
    <citation type="submission" date="2011-04" db="EMBL/GenBank/DDBJ databases">
        <title>The complete genome of Treponema brennaborense DSM 12168.</title>
        <authorList>
            <person name="Lucas S."/>
            <person name="Han J."/>
            <person name="Lapidus A."/>
            <person name="Bruce D."/>
            <person name="Goodwin L."/>
            <person name="Pitluck S."/>
            <person name="Peters L."/>
            <person name="Kyrpides N."/>
            <person name="Mavromatis K."/>
            <person name="Ivanova N."/>
            <person name="Mikhailova N."/>
            <person name="Pagani I."/>
            <person name="Teshima H."/>
            <person name="Detter J.C."/>
            <person name="Tapia R."/>
            <person name="Han C."/>
            <person name="Land M."/>
            <person name="Hauser L."/>
            <person name="Markowitz V."/>
            <person name="Cheng J.-F."/>
            <person name="Hugenholtz P."/>
            <person name="Woyke T."/>
            <person name="Wu D."/>
            <person name="Gronow S."/>
            <person name="Wellnitz S."/>
            <person name="Brambilla E."/>
            <person name="Klenk H.-P."/>
            <person name="Eisen J.A."/>
        </authorList>
    </citation>
    <scope>NUCLEOTIDE SEQUENCE [LARGE SCALE GENOMIC DNA]</scope>
    <source>
        <strain evidence="16">DSM 12168 / CIP 105900 / DD5/3</strain>
    </source>
</reference>
<evidence type="ECO:0000256" key="6">
    <source>
        <dbReference type="ARBA" id="ARBA00022500"/>
    </source>
</evidence>
<dbReference type="Gene3D" id="1.10.220.30">
    <property type="match status" value="3"/>
</dbReference>
<dbReference type="Pfam" id="PF01706">
    <property type="entry name" value="FliG_C"/>
    <property type="match status" value="1"/>
</dbReference>
<dbReference type="GO" id="GO:0003774">
    <property type="term" value="F:cytoskeletal motor activity"/>
    <property type="evidence" value="ECO:0007669"/>
    <property type="project" value="InterPro"/>
</dbReference>